<evidence type="ECO:0000256" key="6">
    <source>
        <dbReference type="ARBA" id="ARBA00022777"/>
    </source>
</evidence>
<evidence type="ECO:0000256" key="1">
    <source>
        <dbReference type="ARBA" id="ARBA00010886"/>
    </source>
</evidence>
<feature type="region of interest" description="Disordered" evidence="11">
    <location>
        <begin position="327"/>
        <end position="409"/>
    </location>
</feature>
<dbReference type="Proteomes" id="UP000193144">
    <property type="component" value="Unassembled WGS sequence"/>
</dbReference>
<evidence type="ECO:0000256" key="4">
    <source>
        <dbReference type="ARBA" id="ARBA00022679"/>
    </source>
</evidence>
<feature type="compositionally biased region" description="Polar residues" evidence="11">
    <location>
        <begin position="390"/>
        <end position="404"/>
    </location>
</feature>
<evidence type="ECO:0000256" key="11">
    <source>
        <dbReference type="SAM" id="MobiDB-lite"/>
    </source>
</evidence>
<dbReference type="GO" id="GO:0004674">
    <property type="term" value="F:protein serine/threonine kinase activity"/>
    <property type="evidence" value="ECO:0007669"/>
    <property type="project" value="UniProtKB-KW"/>
</dbReference>
<gene>
    <name evidence="13" type="ORF">BCR34DRAFT_350972</name>
</gene>
<dbReference type="Pfam" id="PF00069">
    <property type="entry name" value="Pkinase"/>
    <property type="match status" value="1"/>
</dbReference>
<dbReference type="GO" id="GO:0005634">
    <property type="term" value="C:nucleus"/>
    <property type="evidence" value="ECO:0007669"/>
    <property type="project" value="TreeGrafter"/>
</dbReference>
<evidence type="ECO:0000256" key="5">
    <source>
        <dbReference type="ARBA" id="ARBA00022741"/>
    </source>
</evidence>
<feature type="compositionally biased region" description="Polar residues" evidence="11">
    <location>
        <begin position="337"/>
        <end position="349"/>
    </location>
</feature>
<evidence type="ECO:0000256" key="7">
    <source>
        <dbReference type="ARBA" id="ARBA00022840"/>
    </source>
</evidence>
<evidence type="ECO:0000256" key="2">
    <source>
        <dbReference type="ARBA" id="ARBA00012513"/>
    </source>
</evidence>
<evidence type="ECO:0000256" key="8">
    <source>
        <dbReference type="ARBA" id="ARBA00047899"/>
    </source>
</evidence>
<protein>
    <recommendedName>
        <fullName evidence="2">non-specific serine/threonine protein kinase</fullName>
        <ecNumber evidence="2">2.7.11.1</ecNumber>
    </recommendedName>
</protein>
<dbReference type="OrthoDB" id="4062651at2759"/>
<feature type="compositionally biased region" description="Polar residues" evidence="11">
    <location>
        <begin position="358"/>
        <end position="381"/>
    </location>
</feature>
<dbReference type="PROSITE" id="PS50011">
    <property type="entry name" value="PROTEIN_KINASE_DOM"/>
    <property type="match status" value="1"/>
</dbReference>
<dbReference type="EMBL" id="MCFA01000073">
    <property type="protein sequence ID" value="ORY10424.1"/>
    <property type="molecule type" value="Genomic_DNA"/>
</dbReference>
<evidence type="ECO:0000256" key="10">
    <source>
        <dbReference type="PROSITE-ProRule" id="PRU10141"/>
    </source>
</evidence>
<comment type="catalytic activity">
    <reaction evidence="9">
        <text>L-seryl-[protein] + ATP = O-phospho-L-seryl-[protein] + ADP + H(+)</text>
        <dbReference type="Rhea" id="RHEA:17989"/>
        <dbReference type="Rhea" id="RHEA-COMP:9863"/>
        <dbReference type="Rhea" id="RHEA-COMP:11604"/>
        <dbReference type="ChEBI" id="CHEBI:15378"/>
        <dbReference type="ChEBI" id="CHEBI:29999"/>
        <dbReference type="ChEBI" id="CHEBI:30616"/>
        <dbReference type="ChEBI" id="CHEBI:83421"/>
        <dbReference type="ChEBI" id="CHEBI:456216"/>
        <dbReference type="EC" id="2.7.11.1"/>
    </reaction>
</comment>
<dbReference type="PROSITE" id="PS00107">
    <property type="entry name" value="PROTEIN_KINASE_ATP"/>
    <property type="match status" value="1"/>
</dbReference>
<evidence type="ECO:0000256" key="3">
    <source>
        <dbReference type="ARBA" id="ARBA00022527"/>
    </source>
</evidence>
<proteinExistence type="inferred from homology"/>
<keyword evidence="6 13" id="KW-0418">Kinase</keyword>
<dbReference type="PANTHER" id="PTHR43671">
    <property type="entry name" value="SERINE/THREONINE-PROTEIN KINASE NEK"/>
    <property type="match status" value="1"/>
</dbReference>
<dbReference type="Gene3D" id="3.30.200.20">
    <property type="entry name" value="Phosphorylase Kinase, domain 1"/>
    <property type="match status" value="1"/>
</dbReference>
<comment type="similarity">
    <text evidence="1">Belongs to the protein kinase superfamily. NEK Ser/Thr protein kinase family. NIMA subfamily.</text>
</comment>
<dbReference type="AlphaFoldDB" id="A0A1Y1ZJQ9"/>
<evidence type="ECO:0000259" key="12">
    <source>
        <dbReference type="PROSITE" id="PS50011"/>
    </source>
</evidence>
<comment type="caution">
    <text evidence="13">The sequence shown here is derived from an EMBL/GenBank/DDBJ whole genome shotgun (WGS) entry which is preliminary data.</text>
</comment>
<keyword evidence="14" id="KW-1185">Reference proteome</keyword>
<dbReference type="SMART" id="SM00220">
    <property type="entry name" value="S_TKc"/>
    <property type="match status" value="1"/>
</dbReference>
<dbReference type="GO" id="GO:0005524">
    <property type="term" value="F:ATP binding"/>
    <property type="evidence" value="ECO:0007669"/>
    <property type="project" value="UniProtKB-UniRule"/>
</dbReference>
<keyword evidence="5 10" id="KW-0547">Nucleotide-binding</keyword>
<dbReference type="InterPro" id="IPR017441">
    <property type="entry name" value="Protein_kinase_ATP_BS"/>
</dbReference>
<dbReference type="InterPro" id="IPR011009">
    <property type="entry name" value="Kinase-like_dom_sf"/>
</dbReference>
<keyword evidence="4" id="KW-0808">Transferase</keyword>
<keyword evidence="7 10" id="KW-0067">ATP-binding</keyword>
<dbReference type="EC" id="2.7.11.1" evidence="2"/>
<dbReference type="CDD" id="cd00180">
    <property type="entry name" value="PKc"/>
    <property type="match status" value="1"/>
</dbReference>
<dbReference type="SUPFAM" id="SSF56112">
    <property type="entry name" value="Protein kinase-like (PK-like)"/>
    <property type="match status" value="1"/>
</dbReference>
<dbReference type="PROSITE" id="PS00108">
    <property type="entry name" value="PROTEIN_KINASE_ST"/>
    <property type="match status" value="1"/>
</dbReference>
<keyword evidence="3" id="KW-0723">Serine/threonine-protein kinase</keyword>
<evidence type="ECO:0000256" key="9">
    <source>
        <dbReference type="ARBA" id="ARBA00048679"/>
    </source>
</evidence>
<evidence type="ECO:0000313" key="14">
    <source>
        <dbReference type="Proteomes" id="UP000193144"/>
    </source>
</evidence>
<dbReference type="InterPro" id="IPR000719">
    <property type="entry name" value="Prot_kinase_dom"/>
</dbReference>
<comment type="catalytic activity">
    <reaction evidence="8">
        <text>L-threonyl-[protein] + ATP = O-phospho-L-threonyl-[protein] + ADP + H(+)</text>
        <dbReference type="Rhea" id="RHEA:46608"/>
        <dbReference type="Rhea" id="RHEA-COMP:11060"/>
        <dbReference type="Rhea" id="RHEA-COMP:11605"/>
        <dbReference type="ChEBI" id="CHEBI:15378"/>
        <dbReference type="ChEBI" id="CHEBI:30013"/>
        <dbReference type="ChEBI" id="CHEBI:30616"/>
        <dbReference type="ChEBI" id="CHEBI:61977"/>
        <dbReference type="ChEBI" id="CHEBI:456216"/>
        <dbReference type="EC" id="2.7.11.1"/>
    </reaction>
</comment>
<dbReference type="Gene3D" id="1.10.510.10">
    <property type="entry name" value="Transferase(Phosphotransferase) domain 1"/>
    <property type="match status" value="1"/>
</dbReference>
<name>A0A1Y1ZJQ9_9PLEO</name>
<evidence type="ECO:0000313" key="13">
    <source>
        <dbReference type="EMBL" id="ORY10424.1"/>
    </source>
</evidence>
<dbReference type="PANTHER" id="PTHR43671:SF98">
    <property type="entry name" value="SERINE_THREONINE-PROTEIN KINASE NEK11"/>
    <property type="match status" value="1"/>
</dbReference>
<organism evidence="13 14">
    <name type="scientific">Clohesyomyces aquaticus</name>
    <dbReference type="NCBI Taxonomy" id="1231657"/>
    <lineage>
        <taxon>Eukaryota</taxon>
        <taxon>Fungi</taxon>
        <taxon>Dikarya</taxon>
        <taxon>Ascomycota</taxon>
        <taxon>Pezizomycotina</taxon>
        <taxon>Dothideomycetes</taxon>
        <taxon>Pleosporomycetidae</taxon>
        <taxon>Pleosporales</taxon>
        <taxon>Lindgomycetaceae</taxon>
        <taxon>Clohesyomyces</taxon>
    </lineage>
</organism>
<dbReference type="InterPro" id="IPR050660">
    <property type="entry name" value="NEK_Ser/Thr_kinase"/>
</dbReference>
<accession>A0A1Y1ZJQ9</accession>
<dbReference type="InterPro" id="IPR008271">
    <property type="entry name" value="Ser/Thr_kinase_AS"/>
</dbReference>
<reference evidence="13 14" key="1">
    <citation type="submission" date="2016-07" db="EMBL/GenBank/DDBJ databases">
        <title>Pervasive Adenine N6-methylation of Active Genes in Fungi.</title>
        <authorList>
            <consortium name="DOE Joint Genome Institute"/>
            <person name="Mondo S.J."/>
            <person name="Dannebaum R.O."/>
            <person name="Kuo R.C."/>
            <person name="Labutti K."/>
            <person name="Haridas S."/>
            <person name="Kuo A."/>
            <person name="Salamov A."/>
            <person name="Ahrendt S.R."/>
            <person name="Lipzen A."/>
            <person name="Sullivan W."/>
            <person name="Andreopoulos W.B."/>
            <person name="Clum A."/>
            <person name="Lindquist E."/>
            <person name="Daum C."/>
            <person name="Ramamoorthy G.K."/>
            <person name="Gryganskyi A."/>
            <person name="Culley D."/>
            <person name="Magnuson J.K."/>
            <person name="James T.Y."/>
            <person name="O'Malley M.A."/>
            <person name="Stajich J.E."/>
            <person name="Spatafora J.W."/>
            <person name="Visel A."/>
            <person name="Grigoriev I.V."/>
        </authorList>
    </citation>
    <scope>NUCLEOTIDE SEQUENCE [LARGE SCALE GENOMIC DNA]</scope>
    <source>
        <strain evidence="13 14">CBS 115471</strain>
    </source>
</reference>
<sequence>MNGTTATVKRRIQAGEDVEIDEAEVPYELVQILGAGGHGVVEKVRDATTGLCYARKTFRLDRARLIQARQMLRHEVQTIRALAPHPHIIHVHATYIAGRTLAVILQPVADHGDLAAFLLAFQDMDNENPRKKEARIFIRRAFRCLVNCVAYMHSNAFNHKPVIRHKDIKPRNILMHRGSPILTDFGISNRCADGITTTVGRPDQFTARYCSPEVADHDNRNRTSDIFSLGCVFLEMFEAIHPDTLGTLFSSNFYNPYHEQIESIQAALRKRPVSHLSSIIRGMLHREPTSRFTAEELAHMFEETDAETYCSECANFTLSHQNQSKTFSKRAVRSANPDPSSTNNFQPSRSVPYDKQARQGSAPQANKQRYSQGAFSESPLSYSMPPKTFPSPTVTSPDANSPCTTDIPPLRDFAPSRSIPYRYDEFVRQGPAVYYKCPYQPCTLRDFLSQEEIDAHREHHPLYVCGSCELEGKSWKYSGYESPWESHFPETHRVTTNYGITRCNDSSCSPPGEPRYGKFFLTNYDLSRHVKRQHSI</sequence>
<feature type="binding site" evidence="10">
    <location>
        <position position="56"/>
    </location>
    <ligand>
        <name>ATP</name>
        <dbReference type="ChEBI" id="CHEBI:30616"/>
    </ligand>
</feature>
<feature type="domain" description="Protein kinase" evidence="12">
    <location>
        <begin position="27"/>
        <end position="302"/>
    </location>
</feature>
<dbReference type="STRING" id="1231657.A0A1Y1ZJQ9"/>